<feature type="binding site" evidence="12">
    <location>
        <position position="446"/>
    </location>
    <ligand>
        <name>thiamine diphosphate</name>
        <dbReference type="ChEBI" id="CHEBI:58937"/>
    </ligand>
</feature>
<comment type="cofactor">
    <cofactor evidence="13">
        <name>Mg(2+)</name>
        <dbReference type="ChEBI" id="CHEBI:18420"/>
    </cofactor>
    <text evidence="13">Binds 1 Mg(2+) ion per subunit. Can also utilize other divalent metal cations, such as Ca(2+), Mn(2+) and Co(2+).</text>
</comment>
<comment type="catalytic activity">
    <reaction evidence="8">
        <text>D-sedoheptulose 7-phosphate + D-glyceraldehyde 3-phosphate = aldehydo-D-ribose 5-phosphate + D-xylulose 5-phosphate</text>
        <dbReference type="Rhea" id="RHEA:10508"/>
        <dbReference type="ChEBI" id="CHEBI:57483"/>
        <dbReference type="ChEBI" id="CHEBI:57737"/>
        <dbReference type="ChEBI" id="CHEBI:58273"/>
        <dbReference type="ChEBI" id="CHEBI:59776"/>
        <dbReference type="EC" id="2.2.1.1"/>
    </reaction>
</comment>
<feature type="binding site" evidence="13">
    <location>
        <position position="191"/>
    </location>
    <ligand>
        <name>Mg(2+)</name>
        <dbReference type="ChEBI" id="CHEBI:18420"/>
    </ligand>
</feature>
<evidence type="ECO:0000259" key="15">
    <source>
        <dbReference type="SMART" id="SM00861"/>
    </source>
</evidence>
<feature type="active site" description="Proton donor" evidence="10">
    <location>
        <position position="420"/>
    </location>
</feature>
<evidence type="ECO:0000256" key="2">
    <source>
        <dbReference type="ARBA" id="ARBA00011738"/>
    </source>
</evidence>
<dbReference type="NCBIfam" id="TIGR00232">
    <property type="entry name" value="tktlase_bact"/>
    <property type="match status" value="1"/>
</dbReference>
<dbReference type="GO" id="GO:0046872">
    <property type="term" value="F:metal ion binding"/>
    <property type="evidence" value="ECO:0007669"/>
    <property type="project" value="UniProtKB-KW"/>
</dbReference>
<evidence type="ECO:0000313" key="16">
    <source>
        <dbReference type="EMBL" id="TMQ49512.1"/>
    </source>
</evidence>
<evidence type="ECO:0000256" key="3">
    <source>
        <dbReference type="ARBA" id="ARBA00013152"/>
    </source>
</evidence>
<comment type="subunit">
    <text evidence="2">Homodimer.</text>
</comment>
<name>A0A538SDQ4_UNCEI</name>
<feature type="binding site" evidence="11">
    <location>
        <position position="264"/>
    </location>
    <ligand>
        <name>substrate</name>
    </ligand>
</feature>
<feature type="binding site" evidence="12">
    <location>
        <position position="160"/>
    </location>
    <ligand>
        <name>thiamine diphosphate</name>
        <dbReference type="ChEBI" id="CHEBI:58937"/>
    </ligand>
</feature>
<keyword evidence="4 16" id="KW-0808">Transferase</keyword>
<dbReference type="CDD" id="cd02012">
    <property type="entry name" value="TPP_TK"/>
    <property type="match status" value="1"/>
</dbReference>
<feature type="binding site" evidence="12">
    <location>
        <begin position="119"/>
        <end position="121"/>
    </location>
    <ligand>
        <name>thiamine diphosphate</name>
        <dbReference type="ChEBI" id="CHEBI:58937"/>
    </ligand>
</feature>
<comment type="similarity">
    <text evidence="1">Belongs to the transketolase family.</text>
</comment>
<dbReference type="InterPro" id="IPR005478">
    <property type="entry name" value="Transketolase_bac-like"/>
</dbReference>
<feature type="domain" description="Transketolase-like pyrimidine-binding" evidence="15">
    <location>
        <begin position="355"/>
        <end position="534"/>
    </location>
</feature>
<evidence type="ECO:0000256" key="6">
    <source>
        <dbReference type="ARBA" id="ARBA00022842"/>
    </source>
</evidence>
<organism evidence="16 17">
    <name type="scientific">Eiseniibacteriota bacterium</name>
    <dbReference type="NCBI Taxonomy" id="2212470"/>
    <lineage>
        <taxon>Bacteria</taxon>
        <taxon>Candidatus Eiseniibacteriota</taxon>
    </lineage>
</organism>
<dbReference type="FunFam" id="3.40.50.970:FF:000003">
    <property type="entry name" value="Transketolase"/>
    <property type="match status" value="1"/>
</dbReference>
<evidence type="ECO:0000256" key="12">
    <source>
        <dbReference type="PIRSR" id="PIRSR605478-3"/>
    </source>
</evidence>
<feature type="binding site" evidence="11">
    <location>
        <position position="470"/>
    </location>
    <ligand>
        <name>substrate</name>
    </ligand>
</feature>
<feature type="site" description="Important for catalytic activity" evidence="14">
    <location>
        <position position="264"/>
    </location>
</feature>
<dbReference type="PANTHER" id="PTHR43522:SF2">
    <property type="entry name" value="TRANSKETOLASE 1-RELATED"/>
    <property type="match status" value="1"/>
</dbReference>
<dbReference type="SUPFAM" id="SSF52922">
    <property type="entry name" value="TK C-terminal domain-like"/>
    <property type="match status" value="1"/>
</dbReference>
<reference evidence="16 17" key="1">
    <citation type="journal article" date="2019" name="Nat. Microbiol.">
        <title>Mediterranean grassland soil C-N compound turnover is dependent on rainfall and depth, and is mediated by genomically divergent microorganisms.</title>
        <authorList>
            <person name="Diamond S."/>
            <person name="Andeer P.F."/>
            <person name="Li Z."/>
            <person name="Crits-Christoph A."/>
            <person name="Burstein D."/>
            <person name="Anantharaman K."/>
            <person name="Lane K.R."/>
            <person name="Thomas B.C."/>
            <person name="Pan C."/>
            <person name="Northen T.R."/>
            <person name="Banfield J.F."/>
        </authorList>
    </citation>
    <scope>NUCLEOTIDE SEQUENCE [LARGE SCALE GENOMIC DNA]</scope>
    <source>
        <strain evidence="16">WS_1</strain>
    </source>
</reference>
<dbReference type="FunFam" id="3.40.50.970:FF:000004">
    <property type="entry name" value="Transketolase"/>
    <property type="match status" value="1"/>
</dbReference>
<dbReference type="GO" id="GO:0006098">
    <property type="term" value="P:pentose-phosphate shunt"/>
    <property type="evidence" value="ECO:0007669"/>
    <property type="project" value="TreeGrafter"/>
</dbReference>
<dbReference type="InterPro" id="IPR020826">
    <property type="entry name" value="Transketolase_BS"/>
</dbReference>
<keyword evidence="7 12" id="KW-0786">Thiamine pyrophosphate</keyword>
<evidence type="ECO:0000256" key="1">
    <source>
        <dbReference type="ARBA" id="ARBA00007131"/>
    </source>
</evidence>
<dbReference type="Pfam" id="PF22613">
    <property type="entry name" value="Transketolase_C_1"/>
    <property type="match status" value="1"/>
</dbReference>
<evidence type="ECO:0000256" key="4">
    <source>
        <dbReference type="ARBA" id="ARBA00022679"/>
    </source>
</evidence>
<feature type="binding site" evidence="12">
    <location>
        <position position="264"/>
    </location>
    <ligand>
        <name>thiamine diphosphate</name>
        <dbReference type="ChEBI" id="CHEBI:58937"/>
    </ligand>
</feature>
<dbReference type="Gene3D" id="3.40.50.920">
    <property type="match status" value="1"/>
</dbReference>
<keyword evidence="5 13" id="KW-0479">Metal-binding</keyword>
<evidence type="ECO:0000256" key="9">
    <source>
        <dbReference type="NCBIfam" id="TIGR00232"/>
    </source>
</evidence>
<evidence type="ECO:0000256" key="13">
    <source>
        <dbReference type="PIRSR" id="PIRSR605478-4"/>
    </source>
</evidence>
<dbReference type="EMBL" id="VBOR01000056">
    <property type="protein sequence ID" value="TMQ49512.1"/>
    <property type="molecule type" value="Genomic_DNA"/>
</dbReference>
<dbReference type="PANTHER" id="PTHR43522">
    <property type="entry name" value="TRANSKETOLASE"/>
    <property type="match status" value="1"/>
</dbReference>
<dbReference type="SUPFAM" id="SSF52518">
    <property type="entry name" value="Thiamin diphosphate-binding fold (THDP-binding)"/>
    <property type="match status" value="2"/>
</dbReference>
<evidence type="ECO:0000256" key="5">
    <source>
        <dbReference type="ARBA" id="ARBA00022723"/>
    </source>
</evidence>
<feature type="site" description="Important for catalytic activity" evidence="14">
    <location>
        <position position="31"/>
    </location>
</feature>
<evidence type="ECO:0000256" key="7">
    <source>
        <dbReference type="ARBA" id="ARBA00023052"/>
    </source>
</evidence>
<dbReference type="Pfam" id="PF00456">
    <property type="entry name" value="Transketolase_N"/>
    <property type="match status" value="1"/>
</dbReference>
<proteinExistence type="inferred from homology"/>
<feature type="binding site" evidence="11">
    <location>
        <position position="482"/>
    </location>
    <ligand>
        <name>substrate</name>
    </ligand>
</feature>
<comment type="cofactor">
    <cofactor evidence="12">
        <name>thiamine diphosphate</name>
        <dbReference type="ChEBI" id="CHEBI:58937"/>
    </cofactor>
    <text evidence="12">Binds 1 thiamine pyrophosphate per subunit. During the reaction, the substrate forms a covalent intermediate with the cofactor.</text>
</comment>
<evidence type="ECO:0000256" key="11">
    <source>
        <dbReference type="PIRSR" id="PIRSR605478-2"/>
    </source>
</evidence>
<protein>
    <recommendedName>
        <fullName evidence="3 9">Transketolase</fullName>
        <ecNumber evidence="3 9">2.2.1.1</ecNumber>
    </recommendedName>
</protein>
<dbReference type="Pfam" id="PF02779">
    <property type="entry name" value="Transket_pyr"/>
    <property type="match status" value="1"/>
</dbReference>
<evidence type="ECO:0000256" key="14">
    <source>
        <dbReference type="PIRSR" id="PIRSR605478-5"/>
    </source>
</evidence>
<dbReference type="GO" id="GO:0005829">
    <property type="term" value="C:cytosol"/>
    <property type="evidence" value="ECO:0007669"/>
    <property type="project" value="TreeGrafter"/>
</dbReference>
<dbReference type="AlphaFoldDB" id="A0A538SDQ4"/>
<dbReference type="CDD" id="cd07033">
    <property type="entry name" value="TPP_PYR_DXS_TK_like"/>
    <property type="match status" value="1"/>
</dbReference>
<dbReference type="Proteomes" id="UP000316292">
    <property type="component" value="Unassembled WGS sequence"/>
</dbReference>
<dbReference type="PROSITE" id="PS00802">
    <property type="entry name" value="TRANSKETOLASE_2"/>
    <property type="match status" value="1"/>
</dbReference>
<dbReference type="InterPro" id="IPR055152">
    <property type="entry name" value="Transketolase-like_C_2"/>
</dbReference>
<sequence>MPATSVDQAQLCVNTIKFLSADAVEKAKSGHPGAPMGAADMAYVLWAKYMRFDPGDPRWPNRDRFVLSAGHASMLLYSLLHLFEFDLPMDELQRFRQWGSKTPGHPEYGHTPGVEATTGPLGQGFANGVGMALAQRMMQARLKRHADLLNHRVFGIVSDGDLMEGISSEAASLAGHWSLGNLTYLYDDNRVSIEGPTGLAFCENVGRRFDAYGWHVEAVDGNDRDQVDQALFRAVAEETQPSLIVARTIIAKGAPTKQGTAKAHGEPLGQEELNAAKQAAGWPLTPPFHVPEEARAHFHALAEEKRRQRSEWNERFAAFRRDNPEGASIWDTYFTRKIPANLDELLAGAAPTQEGATRAHSGAVLQAAAAAVPSLVGGSADLEPSTLTGIKGGGDVVPSGLTCGAPVNYSGRVLHFGVREHAMASIGTGMSLYGTFIPYVGTFLIFSDYLRPSIRLASLSGVRVIYVFTHDSVFLGEDGPTHQPIEHLPSLRLIPGLEVWRPADGLETAMAWARAIQRDKAPTALVLTRQKLPAIARRDGFDRREIGRGGYVLEDSDGAAAELTILATGSEVSLARETRTLLRAGGVPARLVSMPCFEAFRAQPESYRDSVIPKGSRLVVIEASRIEPWCDLVGEDCLWIGLDRFGASAPAPVIAEKLGFTPAAVTEKVQRWLERG</sequence>
<feature type="binding site" evidence="12">
    <location>
        <position position="189"/>
    </location>
    <ligand>
        <name>thiamine diphosphate</name>
        <dbReference type="ChEBI" id="CHEBI:58937"/>
    </ligand>
</feature>
<dbReference type="InterPro" id="IPR009014">
    <property type="entry name" value="Transketo_C/PFOR_II"/>
</dbReference>
<dbReference type="InterPro" id="IPR029061">
    <property type="entry name" value="THDP-binding"/>
</dbReference>
<comment type="caution">
    <text evidence="16">The sequence shown here is derived from an EMBL/GenBank/DDBJ whole genome shotgun (WGS) entry which is preliminary data.</text>
</comment>
<accession>A0A538SDQ4</accession>
<dbReference type="InterPro" id="IPR005474">
    <property type="entry name" value="Transketolase_N"/>
</dbReference>
<dbReference type="EC" id="2.2.1.1" evidence="3 9"/>
<dbReference type="SMART" id="SM00861">
    <property type="entry name" value="Transket_pyr"/>
    <property type="match status" value="1"/>
</dbReference>
<gene>
    <name evidence="16" type="primary">tkt</name>
    <name evidence="16" type="ORF">E6K71_04575</name>
</gene>
<feature type="binding site" evidence="11">
    <location>
        <position position="478"/>
    </location>
    <ligand>
        <name>substrate</name>
    </ligand>
</feature>
<dbReference type="InterPro" id="IPR033247">
    <property type="entry name" value="Transketolase_fam"/>
</dbReference>
<feature type="binding site" evidence="13">
    <location>
        <position position="159"/>
    </location>
    <ligand>
        <name>Mg(2+)</name>
        <dbReference type="ChEBI" id="CHEBI:18420"/>
    </ligand>
</feature>
<dbReference type="Gene3D" id="3.40.50.970">
    <property type="match status" value="2"/>
</dbReference>
<evidence type="ECO:0000256" key="10">
    <source>
        <dbReference type="PIRSR" id="PIRSR605478-1"/>
    </source>
</evidence>
<feature type="binding site" evidence="11">
    <location>
        <position position="385"/>
    </location>
    <ligand>
        <name>substrate</name>
    </ligand>
</feature>
<dbReference type="GO" id="GO:0004802">
    <property type="term" value="F:transketolase activity"/>
    <property type="evidence" value="ECO:0007669"/>
    <property type="project" value="UniProtKB-UniRule"/>
</dbReference>
<feature type="binding site" evidence="12">
    <location>
        <position position="71"/>
    </location>
    <ligand>
        <name>thiamine diphosphate</name>
        <dbReference type="ChEBI" id="CHEBI:58937"/>
    </ligand>
</feature>
<evidence type="ECO:0000256" key="8">
    <source>
        <dbReference type="ARBA" id="ARBA00049473"/>
    </source>
</evidence>
<feature type="binding site" evidence="11">
    <location>
        <position position="529"/>
    </location>
    <ligand>
        <name>substrate</name>
    </ligand>
</feature>
<keyword evidence="6 13" id="KW-0460">Magnesium</keyword>
<dbReference type="InterPro" id="IPR005475">
    <property type="entry name" value="Transketolase-like_Pyr-bd"/>
</dbReference>
<feature type="binding site" evidence="11">
    <location>
        <position position="31"/>
    </location>
    <ligand>
        <name>substrate</name>
    </ligand>
</feature>
<feature type="binding site" evidence="13">
    <location>
        <position position="189"/>
    </location>
    <ligand>
        <name>Mg(2+)</name>
        <dbReference type="ChEBI" id="CHEBI:18420"/>
    </ligand>
</feature>
<evidence type="ECO:0000313" key="17">
    <source>
        <dbReference type="Proteomes" id="UP000316292"/>
    </source>
</evidence>
<feature type="binding site" evidence="11">
    <location>
        <position position="358"/>
    </location>
    <ligand>
        <name>substrate</name>
    </ligand>
</feature>